<evidence type="ECO:0000313" key="1">
    <source>
        <dbReference type="EMBL" id="KKY26499.1"/>
    </source>
</evidence>
<dbReference type="Proteomes" id="UP000053317">
    <property type="component" value="Unassembled WGS sequence"/>
</dbReference>
<keyword evidence="2" id="KW-1185">Reference proteome</keyword>
<dbReference type="AlphaFoldDB" id="A0A0G2EWC7"/>
<reference evidence="1 2" key="2">
    <citation type="submission" date="2015-05" db="EMBL/GenBank/DDBJ databases">
        <authorList>
            <person name="Morales-Cruz A."/>
            <person name="Amrine K.C."/>
            <person name="Cantu D."/>
        </authorList>
    </citation>
    <scope>NUCLEOTIDE SEQUENCE [LARGE SCALE GENOMIC DNA]</scope>
    <source>
        <strain evidence="1">UCRPC4</strain>
    </source>
</reference>
<protein>
    <submittedName>
        <fullName evidence="1">Uncharacterized protein</fullName>
    </submittedName>
</protein>
<sequence>MAFKARSLTIILAQARAFHASAVKPQQILVRRERRFLSKRSIPFHIAFVAAIGYEYWKTSNDSPKVERVTVDEVANDTKQGDDKPAWRHFFRFTSPQKIILNDEKDLTDTEKEKLAIVKRTFSDKEQRDKVYSDLLNRVNTRLKQQQFLGAGLPNTVGILVTEPPKAVKFYHYAANG</sequence>
<reference evidence="1 2" key="1">
    <citation type="submission" date="2015-05" db="EMBL/GenBank/DDBJ databases">
        <title>Distinctive expansion of gene families associated with plant cell wall degradation and secondary metabolism in the genomes of grapevine trunk pathogens.</title>
        <authorList>
            <person name="Lawrence D.P."/>
            <person name="Travadon R."/>
            <person name="Rolshausen P.E."/>
            <person name="Baumgartner K."/>
        </authorList>
    </citation>
    <scope>NUCLEOTIDE SEQUENCE [LARGE SCALE GENOMIC DNA]</scope>
    <source>
        <strain evidence="1">UCRPC4</strain>
    </source>
</reference>
<proteinExistence type="predicted"/>
<evidence type="ECO:0000313" key="2">
    <source>
        <dbReference type="Proteomes" id="UP000053317"/>
    </source>
</evidence>
<gene>
    <name evidence="1" type="ORF">UCRPC4_g01518</name>
</gene>
<comment type="caution">
    <text evidence="1">The sequence shown here is derived from an EMBL/GenBank/DDBJ whole genome shotgun (WGS) entry which is preliminary data.</text>
</comment>
<accession>A0A0G2EWC7</accession>
<name>A0A0G2EWC7_PHACM</name>
<organism evidence="1 2">
    <name type="scientific">Phaeomoniella chlamydospora</name>
    <name type="common">Phaeoacremonium chlamydosporum</name>
    <dbReference type="NCBI Taxonomy" id="158046"/>
    <lineage>
        <taxon>Eukaryota</taxon>
        <taxon>Fungi</taxon>
        <taxon>Dikarya</taxon>
        <taxon>Ascomycota</taxon>
        <taxon>Pezizomycotina</taxon>
        <taxon>Eurotiomycetes</taxon>
        <taxon>Chaetothyriomycetidae</taxon>
        <taxon>Phaeomoniellales</taxon>
        <taxon>Phaeomoniellaceae</taxon>
        <taxon>Phaeomoniella</taxon>
    </lineage>
</organism>
<dbReference type="EMBL" id="LCWF01000035">
    <property type="protein sequence ID" value="KKY26499.1"/>
    <property type="molecule type" value="Genomic_DNA"/>
</dbReference>